<keyword evidence="6 9" id="KW-0804">Transcription</keyword>
<evidence type="ECO:0000256" key="6">
    <source>
        <dbReference type="ARBA" id="ARBA00023163"/>
    </source>
</evidence>
<comment type="caution">
    <text evidence="12">The sequence shown here is derived from an EMBL/GenBank/DDBJ whole genome shotgun (WGS) entry which is preliminary data.</text>
</comment>
<dbReference type="Proteomes" id="UP001279734">
    <property type="component" value="Unassembled WGS sequence"/>
</dbReference>
<dbReference type="GO" id="GO:0003700">
    <property type="term" value="F:DNA-binding transcription factor activity"/>
    <property type="evidence" value="ECO:0007669"/>
    <property type="project" value="UniProtKB-UniRule"/>
</dbReference>
<dbReference type="AlphaFoldDB" id="A0AAD3SNF1"/>
<evidence type="ECO:0000256" key="5">
    <source>
        <dbReference type="ARBA" id="ARBA00023125"/>
    </source>
</evidence>
<dbReference type="PROSITE" id="PS50884">
    <property type="entry name" value="ZF_DOF_2"/>
    <property type="match status" value="1"/>
</dbReference>
<proteinExistence type="predicted"/>
<reference evidence="12" key="1">
    <citation type="submission" date="2023-05" db="EMBL/GenBank/DDBJ databases">
        <title>Nepenthes gracilis genome sequencing.</title>
        <authorList>
            <person name="Fukushima K."/>
        </authorList>
    </citation>
    <scope>NUCLEOTIDE SEQUENCE</scope>
    <source>
        <strain evidence="12">SING2019-196</strain>
    </source>
</reference>
<dbReference type="InterPro" id="IPR003851">
    <property type="entry name" value="Znf_Dof"/>
</dbReference>
<keyword evidence="13" id="KW-1185">Reference proteome</keyword>
<dbReference type="InterPro" id="IPR045174">
    <property type="entry name" value="Dof"/>
</dbReference>
<accession>A0AAD3SNF1</accession>
<feature type="region of interest" description="Disordered" evidence="10">
    <location>
        <begin position="1"/>
        <end position="26"/>
    </location>
</feature>
<dbReference type="Pfam" id="PF02701">
    <property type="entry name" value="Zn_ribbon_Dof"/>
    <property type="match status" value="1"/>
</dbReference>
<evidence type="ECO:0000259" key="11">
    <source>
        <dbReference type="PROSITE" id="PS50884"/>
    </source>
</evidence>
<gene>
    <name evidence="12" type="ORF">Nepgr_015695</name>
</gene>
<feature type="region of interest" description="Disordered" evidence="10">
    <location>
        <begin position="71"/>
        <end position="149"/>
    </location>
</feature>
<dbReference type="PANTHER" id="PTHR31992">
    <property type="entry name" value="DOF ZINC FINGER PROTEIN DOF1.4-RELATED"/>
    <property type="match status" value="1"/>
</dbReference>
<keyword evidence="1 9" id="KW-0479">Metal-binding</keyword>
<keyword evidence="4 9" id="KW-0805">Transcription regulation</keyword>
<comment type="function">
    <text evidence="9">Transcription factor that binds specifically to a 5'-AA[AG]G-3' consensus core sequence.</text>
</comment>
<evidence type="ECO:0000313" key="12">
    <source>
        <dbReference type="EMBL" id="GMH13854.1"/>
    </source>
</evidence>
<keyword evidence="3 9" id="KW-0862">Zinc</keyword>
<evidence type="ECO:0000256" key="8">
    <source>
        <dbReference type="PROSITE-ProRule" id="PRU00071"/>
    </source>
</evidence>
<evidence type="ECO:0000256" key="4">
    <source>
        <dbReference type="ARBA" id="ARBA00023015"/>
    </source>
</evidence>
<evidence type="ECO:0000256" key="1">
    <source>
        <dbReference type="ARBA" id="ARBA00022723"/>
    </source>
</evidence>
<feature type="compositionally biased region" description="Basic and acidic residues" evidence="10">
    <location>
        <begin position="1"/>
        <end position="10"/>
    </location>
</feature>
<evidence type="ECO:0000256" key="10">
    <source>
        <dbReference type="SAM" id="MobiDB-lite"/>
    </source>
</evidence>
<dbReference type="PROSITE" id="PS01361">
    <property type="entry name" value="ZF_DOF_1"/>
    <property type="match status" value="1"/>
</dbReference>
<keyword evidence="5 8" id="KW-0238">DNA-binding</keyword>
<evidence type="ECO:0000256" key="2">
    <source>
        <dbReference type="ARBA" id="ARBA00022771"/>
    </source>
</evidence>
<protein>
    <recommendedName>
        <fullName evidence="9">Dof zinc finger protein</fullName>
    </recommendedName>
</protein>
<evidence type="ECO:0000256" key="3">
    <source>
        <dbReference type="ARBA" id="ARBA00022833"/>
    </source>
</evidence>
<comment type="subcellular location">
    <subcellularLocation>
        <location evidence="8 9">Nucleus</location>
    </subcellularLocation>
</comment>
<feature type="domain" description="Dof-type" evidence="11">
    <location>
        <begin position="28"/>
        <end position="82"/>
    </location>
</feature>
<sequence>MPTEGSERRQVMRSHQVCGGPPTEPENLKCPRCDSTSTKFCYYNNYNLSQPRYFCKACRRYWTRGGTLRNVPVGGGSRRNSKRSRSSADIFLSSSSTTPPPPQLAPPSSSSSSSPSKNIFDTTSQSPVPAVPISLEPMPGSVTKTETVSPSAGDMINLNETVSFTSLMTAQGSGFLGLNSYGLALGPDDLGFGFGKGEWPLIEVKDSSGVSGGCSSWQLSGVDGCLSDCGDCFAWPDLAISTSGKGLE</sequence>
<feature type="compositionally biased region" description="Low complexity" evidence="10">
    <location>
        <begin position="106"/>
        <end position="116"/>
    </location>
</feature>
<feature type="compositionally biased region" description="Polar residues" evidence="10">
    <location>
        <begin position="117"/>
        <end position="127"/>
    </location>
</feature>
<evidence type="ECO:0000256" key="9">
    <source>
        <dbReference type="RuleBase" id="RU369094"/>
    </source>
</evidence>
<dbReference type="PANTHER" id="PTHR31992:SF141">
    <property type="entry name" value="DOF ZINC FINGER PROTEIN DOF1.4"/>
    <property type="match status" value="1"/>
</dbReference>
<evidence type="ECO:0000256" key="7">
    <source>
        <dbReference type="ARBA" id="ARBA00023242"/>
    </source>
</evidence>
<dbReference type="GO" id="GO:0003677">
    <property type="term" value="F:DNA binding"/>
    <property type="evidence" value="ECO:0007669"/>
    <property type="project" value="UniProtKB-UniRule"/>
</dbReference>
<organism evidence="12 13">
    <name type="scientific">Nepenthes gracilis</name>
    <name type="common">Slender pitcher plant</name>
    <dbReference type="NCBI Taxonomy" id="150966"/>
    <lineage>
        <taxon>Eukaryota</taxon>
        <taxon>Viridiplantae</taxon>
        <taxon>Streptophyta</taxon>
        <taxon>Embryophyta</taxon>
        <taxon>Tracheophyta</taxon>
        <taxon>Spermatophyta</taxon>
        <taxon>Magnoliopsida</taxon>
        <taxon>eudicotyledons</taxon>
        <taxon>Gunneridae</taxon>
        <taxon>Pentapetalae</taxon>
        <taxon>Caryophyllales</taxon>
        <taxon>Nepenthaceae</taxon>
        <taxon>Nepenthes</taxon>
    </lineage>
</organism>
<dbReference type="EMBL" id="BSYO01000013">
    <property type="protein sequence ID" value="GMH13854.1"/>
    <property type="molecule type" value="Genomic_DNA"/>
</dbReference>
<dbReference type="GO" id="GO:0008270">
    <property type="term" value="F:zinc ion binding"/>
    <property type="evidence" value="ECO:0007669"/>
    <property type="project" value="UniProtKB-KW"/>
</dbReference>
<name>A0AAD3SNF1_NEPGR</name>
<dbReference type="GO" id="GO:0005634">
    <property type="term" value="C:nucleus"/>
    <property type="evidence" value="ECO:0007669"/>
    <property type="project" value="UniProtKB-SubCell"/>
</dbReference>
<evidence type="ECO:0000313" key="13">
    <source>
        <dbReference type="Proteomes" id="UP001279734"/>
    </source>
</evidence>
<keyword evidence="7 8" id="KW-0539">Nucleus</keyword>
<keyword evidence="2 8" id="KW-0863">Zinc-finger</keyword>